<dbReference type="InterPro" id="IPR050942">
    <property type="entry name" value="F-box_BR-signaling"/>
</dbReference>
<dbReference type="Proteomes" id="UP000743370">
    <property type="component" value="Unassembled WGS sequence"/>
</dbReference>
<dbReference type="PANTHER" id="PTHR44259">
    <property type="entry name" value="OS07G0183000 PROTEIN-RELATED"/>
    <property type="match status" value="1"/>
</dbReference>
<protein>
    <recommendedName>
        <fullName evidence="1">KIB1-4 beta-propeller domain-containing protein</fullName>
    </recommendedName>
</protein>
<evidence type="ECO:0000313" key="3">
    <source>
        <dbReference type="Proteomes" id="UP000743370"/>
    </source>
</evidence>
<accession>A0A8T0JIV0</accession>
<sequence>MASEALEMVTENAKKENQEKKKREKLIAEKLSFVDCLSMSKVCMSWNAILGEELPSTQRQGLPCLLVSGLGNNGTKTCISVLENRVWELKLPESCGKYCWGSFCDWLIMVNILFEVVVKVKLLNPFSGSQIDLPPLGAKSWTTYFRLSQRCQDAVFCNGSFYFLDEGLDILQIDVRSIYSAIKDGTVFALKPRRYNVRGPYFFQILLNQRRTKKYFAYLVESVGKLLLVLRYFNLKRNKWIQTKKFEVFACDFEELRWKMVEDLGDQMIFLGKCCSTSFSVKEVGVGIRNSIYFCNDPVDPWANEWDFSHAKRKRKRSGLNRTDVNNWGIFTFGNKDHEPFFFRGDRNTWTDTWFTAPSWWCCRNIPPIKRK</sequence>
<name>A0A8T0JIV0_PHAAN</name>
<dbReference type="PANTHER" id="PTHR44259:SF114">
    <property type="entry name" value="OS06G0707300 PROTEIN"/>
    <property type="match status" value="1"/>
</dbReference>
<dbReference type="EMBL" id="JABFOF010000010">
    <property type="protein sequence ID" value="KAG2375530.1"/>
    <property type="molecule type" value="Genomic_DNA"/>
</dbReference>
<feature type="domain" description="KIB1-4 beta-propeller" evidence="1">
    <location>
        <begin position="83"/>
        <end position="136"/>
    </location>
</feature>
<comment type="caution">
    <text evidence="2">The sequence shown here is derived from an EMBL/GenBank/DDBJ whole genome shotgun (WGS) entry which is preliminary data.</text>
</comment>
<dbReference type="InterPro" id="IPR005174">
    <property type="entry name" value="KIB1-4_b-propeller"/>
</dbReference>
<dbReference type="AlphaFoldDB" id="A0A8T0JIV0"/>
<gene>
    <name evidence="2" type="ORF">HKW66_Vig0163160</name>
</gene>
<evidence type="ECO:0000313" key="2">
    <source>
        <dbReference type="EMBL" id="KAG2375530.1"/>
    </source>
</evidence>
<proteinExistence type="predicted"/>
<evidence type="ECO:0000259" key="1">
    <source>
        <dbReference type="Pfam" id="PF03478"/>
    </source>
</evidence>
<dbReference type="Pfam" id="PF03478">
    <property type="entry name" value="Beta-prop_KIB1-4"/>
    <property type="match status" value="2"/>
</dbReference>
<reference evidence="2 3" key="1">
    <citation type="submission" date="2020-05" db="EMBL/GenBank/DDBJ databases">
        <title>Vigna angularis (adzuki bean) Var. LongXiaoDou No. 4 denovo assembly.</title>
        <authorList>
            <person name="Xiang H."/>
        </authorList>
    </citation>
    <scope>NUCLEOTIDE SEQUENCE [LARGE SCALE GENOMIC DNA]</scope>
    <source>
        <tissue evidence="2">Leaf</tissue>
    </source>
</reference>
<feature type="domain" description="KIB1-4 beta-propeller" evidence="1">
    <location>
        <begin position="138"/>
        <end position="309"/>
    </location>
</feature>
<organism evidence="2 3">
    <name type="scientific">Phaseolus angularis</name>
    <name type="common">Azuki bean</name>
    <name type="synonym">Vigna angularis</name>
    <dbReference type="NCBI Taxonomy" id="3914"/>
    <lineage>
        <taxon>Eukaryota</taxon>
        <taxon>Viridiplantae</taxon>
        <taxon>Streptophyta</taxon>
        <taxon>Embryophyta</taxon>
        <taxon>Tracheophyta</taxon>
        <taxon>Spermatophyta</taxon>
        <taxon>Magnoliopsida</taxon>
        <taxon>eudicotyledons</taxon>
        <taxon>Gunneridae</taxon>
        <taxon>Pentapetalae</taxon>
        <taxon>rosids</taxon>
        <taxon>fabids</taxon>
        <taxon>Fabales</taxon>
        <taxon>Fabaceae</taxon>
        <taxon>Papilionoideae</taxon>
        <taxon>50 kb inversion clade</taxon>
        <taxon>NPAAA clade</taxon>
        <taxon>indigoferoid/millettioid clade</taxon>
        <taxon>Phaseoleae</taxon>
        <taxon>Vigna</taxon>
    </lineage>
</organism>